<name>A0A7J8C298_ROUAE</name>
<evidence type="ECO:0000256" key="6">
    <source>
        <dbReference type="ARBA" id="ARBA00022840"/>
    </source>
</evidence>
<dbReference type="AlphaFoldDB" id="A0A7J8C298"/>
<proteinExistence type="inferred from homology"/>
<dbReference type="PROSITE" id="PS00107">
    <property type="entry name" value="PROTEIN_KINASE_ATP"/>
    <property type="match status" value="1"/>
</dbReference>
<evidence type="ECO:0000256" key="8">
    <source>
        <dbReference type="ARBA" id="ARBA00047899"/>
    </source>
</evidence>
<comment type="catalytic activity">
    <reaction evidence="9">
        <text>L-seryl-[protein] + ATP = O-phospho-L-seryl-[protein] + ADP + H(+)</text>
        <dbReference type="Rhea" id="RHEA:17989"/>
        <dbReference type="Rhea" id="RHEA-COMP:9863"/>
        <dbReference type="Rhea" id="RHEA-COMP:11604"/>
        <dbReference type="ChEBI" id="CHEBI:15378"/>
        <dbReference type="ChEBI" id="CHEBI:29999"/>
        <dbReference type="ChEBI" id="CHEBI:30616"/>
        <dbReference type="ChEBI" id="CHEBI:83421"/>
        <dbReference type="ChEBI" id="CHEBI:456216"/>
        <dbReference type="EC" id="2.7.11.1"/>
    </reaction>
</comment>
<dbReference type="PROSITE" id="PS50011">
    <property type="entry name" value="PROTEIN_KINASE_DOM"/>
    <property type="match status" value="1"/>
</dbReference>
<dbReference type="Pfam" id="PF00069">
    <property type="entry name" value="Pkinase"/>
    <property type="match status" value="1"/>
</dbReference>
<sequence>MSQDRAASPSDQVARIGHYELLDTIGHGSFAKVRLGRHIPTGTQVAVKVIRWQNTPKLQKLQERELDCMRILDHPNIVKLFEVIDTKRFRFLVMEYVSGGDLFSYLETHGPMTEDQARGPFRQLVSAVQYCHQKGIVHRDLKPENVLFDAQRTVRLADFGLSIQFGDGKLRTLCGTLPYAAPELFLGLEYDGPAVDVWSLGVVLYNMLTTTLPFHGADFWSIRRQIMTGKYEPPKGVSLLGQALLKKLMNLEPAERGSLTEVMPHPWLNKGQEEWLQPYREPPSEDMDPGVMQKMTELGFECERIRDSVKGRKYNSVMATYVMLRAAKHEVKGRTILVQSLHPQDLPSESSGSSSAGDTEAWCTGLSSQRQESGQQAQGPACPPASPASSTATPPPGPESGAATPSPVPSCGPGDSPPAHGTRPSSPGGDDGGEGGGDDGGGGGDDSGEGGGDDSGGGGDDNGEGDGDDGGEGDGDDGGEGDGDDGGGGGGRSGSDRAGTPDIPSGCWRGLARRFLNFVSSKFCFRQSRPRRRRRRKRTRVSPL</sequence>
<dbReference type="GO" id="GO:0035556">
    <property type="term" value="P:intracellular signal transduction"/>
    <property type="evidence" value="ECO:0007669"/>
    <property type="project" value="TreeGrafter"/>
</dbReference>
<dbReference type="PROSITE" id="PS00108">
    <property type="entry name" value="PROTEIN_KINASE_ST"/>
    <property type="match status" value="1"/>
</dbReference>
<dbReference type="PANTHER" id="PTHR24346:SF82">
    <property type="entry name" value="KP78A-RELATED"/>
    <property type="match status" value="1"/>
</dbReference>
<dbReference type="InterPro" id="IPR017441">
    <property type="entry name" value="Protein_kinase_ATP_BS"/>
</dbReference>
<dbReference type="EMBL" id="JACASE010000015">
    <property type="protein sequence ID" value="KAF6404983.1"/>
    <property type="molecule type" value="Genomic_DNA"/>
</dbReference>
<reference evidence="13 14" key="1">
    <citation type="journal article" date="2020" name="Nature">
        <title>Six reference-quality genomes reveal evolution of bat adaptations.</title>
        <authorList>
            <person name="Jebb D."/>
            <person name="Huang Z."/>
            <person name="Pippel M."/>
            <person name="Hughes G.M."/>
            <person name="Lavrichenko K."/>
            <person name="Devanna P."/>
            <person name="Winkler S."/>
            <person name="Jermiin L.S."/>
            <person name="Skirmuntt E.C."/>
            <person name="Katzourakis A."/>
            <person name="Burkitt-Gray L."/>
            <person name="Ray D.A."/>
            <person name="Sullivan K.A.M."/>
            <person name="Roscito J.G."/>
            <person name="Kirilenko B.M."/>
            <person name="Davalos L.M."/>
            <person name="Corthals A.P."/>
            <person name="Power M.L."/>
            <person name="Jones G."/>
            <person name="Ransome R.D."/>
            <person name="Dechmann D.K.N."/>
            <person name="Locatelli A.G."/>
            <person name="Puechmaille S.J."/>
            <person name="Fedrigo O."/>
            <person name="Jarvis E.D."/>
            <person name="Hiller M."/>
            <person name="Vernes S.C."/>
            <person name="Myers E.W."/>
            <person name="Teeling E.C."/>
        </authorList>
    </citation>
    <scope>NUCLEOTIDE SEQUENCE [LARGE SCALE GENOMIC DNA]</scope>
    <source>
        <strain evidence="13">MRouAeg1</strain>
        <tissue evidence="13">Muscle</tissue>
    </source>
</reference>
<protein>
    <recommendedName>
        <fullName evidence="1">non-specific serine/threonine protein kinase</fullName>
        <ecNumber evidence="1">2.7.11.1</ecNumber>
    </recommendedName>
</protein>
<evidence type="ECO:0000256" key="9">
    <source>
        <dbReference type="ARBA" id="ARBA00048679"/>
    </source>
</evidence>
<evidence type="ECO:0000256" key="10">
    <source>
        <dbReference type="PROSITE-ProRule" id="PRU10141"/>
    </source>
</evidence>
<evidence type="ECO:0000313" key="13">
    <source>
        <dbReference type="EMBL" id="KAF6404983.1"/>
    </source>
</evidence>
<feature type="region of interest" description="Disordered" evidence="11">
    <location>
        <begin position="342"/>
        <end position="508"/>
    </location>
</feature>
<dbReference type="GO" id="GO:0004674">
    <property type="term" value="F:protein serine/threonine kinase activity"/>
    <property type="evidence" value="ECO:0007669"/>
    <property type="project" value="UniProtKB-KW"/>
</dbReference>
<dbReference type="InterPro" id="IPR011009">
    <property type="entry name" value="Kinase-like_dom_sf"/>
</dbReference>
<comment type="catalytic activity">
    <reaction evidence="8">
        <text>L-threonyl-[protein] + ATP = O-phospho-L-threonyl-[protein] + ADP + H(+)</text>
        <dbReference type="Rhea" id="RHEA:46608"/>
        <dbReference type="Rhea" id="RHEA-COMP:11060"/>
        <dbReference type="Rhea" id="RHEA-COMP:11605"/>
        <dbReference type="ChEBI" id="CHEBI:15378"/>
        <dbReference type="ChEBI" id="CHEBI:30013"/>
        <dbReference type="ChEBI" id="CHEBI:30616"/>
        <dbReference type="ChEBI" id="CHEBI:61977"/>
        <dbReference type="ChEBI" id="CHEBI:456216"/>
        <dbReference type="EC" id="2.7.11.1"/>
    </reaction>
</comment>
<evidence type="ECO:0000256" key="2">
    <source>
        <dbReference type="ARBA" id="ARBA00022527"/>
    </source>
</evidence>
<dbReference type="PANTHER" id="PTHR24346">
    <property type="entry name" value="MAP/MICROTUBULE AFFINITY-REGULATING KINASE"/>
    <property type="match status" value="1"/>
</dbReference>
<keyword evidence="3" id="KW-0808">Transferase</keyword>
<evidence type="ECO:0000256" key="1">
    <source>
        <dbReference type="ARBA" id="ARBA00012513"/>
    </source>
</evidence>
<dbReference type="GO" id="GO:0005524">
    <property type="term" value="F:ATP binding"/>
    <property type="evidence" value="ECO:0007669"/>
    <property type="project" value="UniProtKB-UniRule"/>
</dbReference>
<dbReference type="Gene3D" id="1.10.510.10">
    <property type="entry name" value="Transferase(Phosphotransferase) domain 1"/>
    <property type="match status" value="1"/>
</dbReference>
<dbReference type="FunFam" id="3.30.200.20:FF:000003">
    <property type="entry name" value="Non-specific serine/threonine protein kinase"/>
    <property type="match status" value="1"/>
</dbReference>
<evidence type="ECO:0000256" key="4">
    <source>
        <dbReference type="ARBA" id="ARBA00022741"/>
    </source>
</evidence>
<dbReference type="CDD" id="cd14337">
    <property type="entry name" value="UBA_MARK_Par1"/>
    <property type="match status" value="1"/>
</dbReference>
<organism evidence="13 14">
    <name type="scientific">Rousettus aegyptiacus</name>
    <name type="common">Egyptian fruit bat</name>
    <name type="synonym">Pteropus aegyptiacus</name>
    <dbReference type="NCBI Taxonomy" id="9407"/>
    <lineage>
        <taxon>Eukaryota</taxon>
        <taxon>Metazoa</taxon>
        <taxon>Chordata</taxon>
        <taxon>Craniata</taxon>
        <taxon>Vertebrata</taxon>
        <taxon>Euteleostomi</taxon>
        <taxon>Mammalia</taxon>
        <taxon>Eutheria</taxon>
        <taxon>Laurasiatheria</taxon>
        <taxon>Chiroptera</taxon>
        <taxon>Yinpterochiroptera</taxon>
        <taxon>Pteropodoidea</taxon>
        <taxon>Pteropodidae</taxon>
        <taxon>Rousettinae</taxon>
        <taxon>Rousettus</taxon>
    </lineage>
</organism>
<feature type="binding site" evidence="10">
    <location>
        <position position="48"/>
    </location>
    <ligand>
        <name>ATP</name>
        <dbReference type="ChEBI" id="CHEBI:30616"/>
    </ligand>
</feature>
<keyword evidence="5" id="KW-0418">Kinase</keyword>
<evidence type="ECO:0000256" key="11">
    <source>
        <dbReference type="SAM" id="MobiDB-lite"/>
    </source>
</evidence>
<feature type="compositionally biased region" description="Acidic residues" evidence="11">
    <location>
        <begin position="461"/>
        <end position="485"/>
    </location>
</feature>
<dbReference type="InterPro" id="IPR000719">
    <property type="entry name" value="Prot_kinase_dom"/>
</dbReference>
<dbReference type="CDD" id="cd14003">
    <property type="entry name" value="STKc_AMPK-like"/>
    <property type="match status" value="1"/>
</dbReference>
<dbReference type="GO" id="GO:0005737">
    <property type="term" value="C:cytoplasm"/>
    <property type="evidence" value="ECO:0007669"/>
    <property type="project" value="TreeGrafter"/>
</dbReference>
<dbReference type="SUPFAM" id="SSF56112">
    <property type="entry name" value="Protein kinase-like (PK-like)"/>
    <property type="match status" value="1"/>
</dbReference>
<dbReference type="Proteomes" id="UP000593571">
    <property type="component" value="Unassembled WGS sequence"/>
</dbReference>
<evidence type="ECO:0000256" key="3">
    <source>
        <dbReference type="ARBA" id="ARBA00022679"/>
    </source>
</evidence>
<evidence type="ECO:0000259" key="12">
    <source>
        <dbReference type="PROSITE" id="PS50011"/>
    </source>
</evidence>
<dbReference type="InterPro" id="IPR008271">
    <property type="entry name" value="Ser/Thr_kinase_AS"/>
</dbReference>
<comment type="caution">
    <text evidence="13">The sequence shown here is derived from an EMBL/GenBank/DDBJ whole genome shotgun (WGS) entry which is preliminary data.</text>
</comment>
<dbReference type="OrthoDB" id="193931at2759"/>
<dbReference type="SMART" id="SM00220">
    <property type="entry name" value="S_TKc"/>
    <property type="match status" value="1"/>
</dbReference>
<comment type="similarity">
    <text evidence="7">Belongs to the protein kinase superfamily. CAMK Ser/Thr protein kinase family. Smok subfamily.</text>
</comment>
<evidence type="ECO:0000256" key="7">
    <source>
        <dbReference type="ARBA" id="ARBA00038181"/>
    </source>
</evidence>
<dbReference type="FunFam" id="1.10.510.10:FF:000002">
    <property type="entry name" value="Non-specific serine/threonine protein kinase"/>
    <property type="match status" value="1"/>
</dbReference>
<accession>A0A7J8C298</accession>
<evidence type="ECO:0000313" key="14">
    <source>
        <dbReference type="Proteomes" id="UP000593571"/>
    </source>
</evidence>
<keyword evidence="2" id="KW-0723">Serine/threonine-protein kinase</keyword>
<gene>
    <name evidence="13" type="ORF">HJG63_009312</name>
</gene>
<evidence type="ECO:0000256" key="5">
    <source>
        <dbReference type="ARBA" id="ARBA00022777"/>
    </source>
</evidence>
<keyword evidence="4 10" id="KW-0547">Nucleotide-binding</keyword>
<feature type="domain" description="Protein kinase" evidence="12">
    <location>
        <begin position="19"/>
        <end position="268"/>
    </location>
</feature>
<keyword evidence="14" id="KW-1185">Reference proteome</keyword>
<keyword evidence="6 10" id="KW-0067">ATP-binding</keyword>
<dbReference type="EC" id="2.7.11.1" evidence="1"/>